<dbReference type="Pfam" id="PF18862">
    <property type="entry name" value="ApeA_NTD1"/>
    <property type="match status" value="1"/>
</dbReference>
<dbReference type="EMBL" id="JAAABI010000004">
    <property type="protein sequence ID" value="NAY92667.1"/>
    <property type="molecule type" value="Genomic_DNA"/>
</dbReference>
<evidence type="ECO:0000259" key="1">
    <source>
        <dbReference type="Pfam" id="PF18739"/>
    </source>
</evidence>
<protein>
    <recommendedName>
        <fullName evidence="5">ApeA N-terminal domain-containing protein</fullName>
    </recommendedName>
</protein>
<dbReference type="Pfam" id="PF18739">
    <property type="entry name" value="HEPN_Apea"/>
    <property type="match status" value="1"/>
</dbReference>
<dbReference type="InterPro" id="IPR041223">
    <property type="entry name" value="ApeA_NTD"/>
</dbReference>
<sequence length="454" mass="53552">MINKFEIEGKWSNATKNDWIHGKLTFDPETRISISIFGSFTEDPIPFRHHKIDLVVGKTPMGVFTLVDLDYRSFKSSRNFGTITTYNVTFIFKGIQVQSKDDLIFREASFSTFNLEPWFNPPNMKIEHNFEDWSFKIEGRSTSMDDIILNGDITCNIYHDASLKPENDSNRHIVEQFTELNLSYVSKENWLRIWEDIKCFVTFISFCTNEQSYPTKFELKDNAFIEKIGSSTRNIPVEVYFPTTFFHSGSIHNNIMDHIIPYSIVEENFDVVLNEWFGLYKTFHIPINLINSRLKSKRHFTENRFLDAAHAVEVFHRLESDMNKFSIEYFEKLKNAAMDAFPEPNNDRDWMEQLLRYANEPNLRQRLKDLINRYELDFLFEDNKAKKNFINMAINTRNYFTHYDSSIKPLKASGPELIYTTRLLSAILYACITAKLSIDRSKSRRIIQEMMERL</sequence>
<keyword evidence="4" id="KW-1185">Reference proteome</keyword>
<gene>
    <name evidence="3" type="ORF">GTQ34_12135</name>
</gene>
<comment type="caution">
    <text evidence="3">The sequence shown here is derived from an EMBL/GenBank/DDBJ whole genome shotgun (WGS) entry which is preliminary data.</text>
</comment>
<evidence type="ECO:0000313" key="4">
    <source>
        <dbReference type="Proteomes" id="UP000667650"/>
    </source>
</evidence>
<name>A0A964TD24_9FLAO</name>
<evidence type="ECO:0000313" key="3">
    <source>
        <dbReference type="EMBL" id="NAY92667.1"/>
    </source>
</evidence>
<feature type="domain" description="Apea-like HEPN" evidence="1">
    <location>
        <begin position="306"/>
        <end position="440"/>
    </location>
</feature>
<proteinExistence type="predicted"/>
<dbReference type="Proteomes" id="UP000667650">
    <property type="component" value="Unassembled WGS sequence"/>
</dbReference>
<reference evidence="3" key="1">
    <citation type="submission" date="2020-01" db="EMBL/GenBank/DDBJ databases">
        <title>Muricauda ochracea sp. nov., isolated from a tidal flat of Garorim bay in Korea.</title>
        <authorList>
            <person name="Kim D."/>
            <person name="Yoo Y."/>
            <person name="Kim J.-J."/>
        </authorList>
    </citation>
    <scope>NUCLEOTIDE SEQUENCE</scope>
    <source>
        <strain evidence="3">JGD-17</strain>
    </source>
</reference>
<dbReference type="AlphaFoldDB" id="A0A964TD24"/>
<feature type="domain" description="ApeA N-terminal" evidence="2">
    <location>
        <begin position="6"/>
        <end position="276"/>
    </location>
</feature>
<organism evidence="3 4">
    <name type="scientific">Flagellimonas ochracea</name>
    <dbReference type="NCBI Taxonomy" id="2696472"/>
    <lineage>
        <taxon>Bacteria</taxon>
        <taxon>Pseudomonadati</taxon>
        <taxon>Bacteroidota</taxon>
        <taxon>Flavobacteriia</taxon>
        <taxon>Flavobacteriales</taxon>
        <taxon>Flavobacteriaceae</taxon>
        <taxon>Flagellimonas</taxon>
    </lineage>
</organism>
<dbReference type="RefSeq" id="WP_166524084.1">
    <property type="nucleotide sequence ID" value="NZ_JAAABI010000004.1"/>
</dbReference>
<accession>A0A964TD24</accession>
<dbReference type="InterPro" id="IPR041229">
    <property type="entry name" value="HEPN_Apea"/>
</dbReference>
<evidence type="ECO:0000259" key="2">
    <source>
        <dbReference type="Pfam" id="PF18862"/>
    </source>
</evidence>
<evidence type="ECO:0008006" key="5">
    <source>
        <dbReference type="Google" id="ProtNLM"/>
    </source>
</evidence>